<evidence type="ECO:0000313" key="2">
    <source>
        <dbReference type="Proteomes" id="UP000770661"/>
    </source>
</evidence>
<reference evidence="1" key="1">
    <citation type="submission" date="2020-07" db="EMBL/GenBank/DDBJ databases">
        <title>The High-quality genome of the commercially important snow crab, Chionoecetes opilio.</title>
        <authorList>
            <person name="Jeong J.-H."/>
            <person name="Ryu S."/>
        </authorList>
    </citation>
    <scope>NUCLEOTIDE SEQUENCE</scope>
    <source>
        <strain evidence="1">MADBK_172401_WGS</strain>
        <tissue evidence="1">Digestive gland</tissue>
    </source>
</reference>
<protein>
    <submittedName>
        <fullName evidence="1">Uncharacterized protein</fullName>
    </submittedName>
</protein>
<organism evidence="1 2">
    <name type="scientific">Chionoecetes opilio</name>
    <name type="common">Atlantic snow crab</name>
    <name type="synonym">Cancer opilio</name>
    <dbReference type="NCBI Taxonomy" id="41210"/>
    <lineage>
        <taxon>Eukaryota</taxon>
        <taxon>Metazoa</taxon>
        <taxon>Ecdysozoa</taxon>
        <taxon>Arthropoda</taxon>
        <taxon>Crustacea</taxon>
        <taxon>Multicrustacea</taxon>
        <taxon>Malacostraca</taxon>
        <taxon>Eumalacostraca</taxon>
        <taxon>Eucarida</taxon>
        <taxon>Decapoda</taxon>
        <taxon>Pleocyemata</taxon>
        <taxon>Brachyura</taxon>
        <taxon>Eubrachyura</taxon>
        <taxon>Majoidea</taxon>
        <taxon>Majidae</taxon>
        <taxon>Chionoecetes</taxon>
    </lineage>
</organism>
<dbReference type="EMBL" id="JACEEZ010017623">
    <property type="protein sequence ID" value="KAG0717418.1"/>
    <property type="molecule type" value="Genomic_DNA"/>
</dbReference>
<evidence type="ECO:0000313" key="1">
    <source>
        <dbReference type="EMBL" id="KAG0717418.1"/>
    </source>
</evidence>
<name>A0A8J4XZW4_CHIOP</name>
<sequence length="121" mass="13833">MEVYQNGEGCHNDEGCATDLNGDLKDNRYRETCLTECLDEFLEELQLTHLRDYLRVLGCTCVRDLKLLEEPELNAIQLISRRRLLKRLESMSLHHEVNGYRVLAGVCDLLSGVLASAKTKH</sequence>
<proteinExistence type="predicted"/>
<keyword evidence="2" id="KW-1185">Reference proteome</keyword>
<comment type="caution">
    <text evidence="1">The sequence shown here is derived from an EMBL/GenBank/DDBJ whole genome shotgun (WGS) entry which is preliminary data.</text>
</comment>
<accession>A0A8J4XZW4</accession>
<gene>
    <name evidence="1" type="ORF">GWK47_054502</name>
</gene>
<dbReference type="Proteomes" id="UP000770661">
    <property type="component" value="Unassembled WGS sequence"/>
</dbReference>
<dbReference type="OrthoDB" id="6370000at2759"/>
<dbReference type="AlphaFoldDB" id="A0A8J4XZW4"/>